<protein>
    <recommendedName>
        <fullName evidence="7">Lipopolysaccharide assembly protein A domain-containing protein</fullName>
    </recommendedName>
</protein>
<evidence type="ECO:0000259" key="7">
    <source>
        <dbReference type="Pfam" id="PF06305"/>
    </source>
</evidence>
<gene>
    <name evidence="8" type="ORF">KDW_33210</name>
</gene>
<evidence type="ECO:0000313" key="9">
    <source>
        <dbReference type="Proteomes" id="UP000326912"/>
    </source>
</evidence>
<organism evidence="8 9">
    <name type="scientific">Dictyobacter vulcani</name>
    <dbReference type="NCBI Taxonomy" id="2607529"/>
    <lineage>
        <taxon>Bacteria</taxon>
        <taxon>Bacillati</taxon>
        <taxon>Chloroflexota</taxon>
        <taxon>Ktedonobacteria</taxon>
        <taxon>Ktedonobacterales</taxon>
        <taxon>Dictyobacteraceae</taxon>
        <taxon>Dictyobacter</taxon>
    </lineage>
</organism>
<feature type="compositionally biased region" description="Polar residues" evidence="5">
    <location>
        <begin position="116"/>
        <end position="140"/>
    </location>
</feature>
<feature type="transmembrane region" description="Helical" evidence="6">
    <location>
        <begin position="42"/>
        <end position="66"/>
    </location>
</feature>
<evidence type="ECO:0000313" key="8">
    <source>
        <dbReference type="EMBL" id="GER89159.1"/>
    </source>
</evidence>
<name>A0A5J4KSS6_9CHLR</name>
<dbReference type="RefSeq" id="WP_162005294.1">
    <property type="nucleotide sequence ID" value="NZ_BKZW01000001.1"/>
</dbReference>
<keyword evidence="2 6" id="KW-0812">Transmembrane</keyword>
<sequence>MFYLILLLFLLVCGGLAVLTIWNFSTQVHVDLFFWQSPALPIGMWILISFFLGALLLYLVSVVSAWSDKRLIKKLQQQIASLEQQVEASKATPPTSSSPMNVPENTYNPIMPMPGNISQSGNLRNTPQSGNLRNTSQSGNLLPPKDSR</sequence>
<dbReference type="GO" id="GO:0005886">
    <property type="term" value="C:plasma membrane"/>
    <property type="evidence" value="ECO:0007669"/>
    <property type="project" value="InterPro"/>
</dbReference>
<evidence type="ECO:0000256" key="1">
    <source>
        <dbReference type="ARBA" id="ARBA00022475"/>
    </source>
</evidence>
<dbReference type="EMBL" id="BKZW01000001">
    <property type="protein sequence ID" value="GER89159.1"/>
    <property type="molecule type" value="Genomic_DNA"/>
</dbReference>
<evidence type="ECO:0000256" key="2">
    <source>
        <dbReference type="ARBA" id="ARBA00022692"/>
    </source>
</evidence>
<accession>A0A5J4KSS6</accession>
<evidence type="ECO:0000256" key="4">
    <source>
        <dbReference type="ARBA" id="ARBA00023136"/>
    </source>
</evidence>
<evidence type="ECO:0000256" key="6">
    <source>
        <dbReference type="SAM" id="Phobius"/>
    </source>
</evidence>
<keyword evidence="9" id="KW-1185">Reference proteome</keyword>
<evidence type="ECO:0000256" key="5">
    <source>
        <dbReference type="SAM" id="MobiDB-lite"/>
    </source>
</evidence>
<keyword evidence="3 6" id="KW-1133">Transmembrane helix</keyword>
<reference evidence="8 9" key="1">
    <citation type="submission" date="2019-10" db="EMBL/GenBank/DDBJ databases">
        <title>Dictyobacter vulcani sp. nov., within the class Ktedonobacteria, isolated from soil of volcanic Mt. Zao.</title>
        <authorList>
            <person name="Zheng Y."/>
            <person name="Wang C.M."/>
            <person name="Sakai Y."/>
            <person name="Abe K."/>
            <person name="Yokota A."/>
            <person name="Yabe S."/>
        </authorList>
    </citation>
    <scope>NUCLEOTIDE SEQUENCE [LARGE SCALE GENOMIC DNA]</scope>
    <source>
        <strain evidence="8 9">W12</strain>
    </source>
</reference>
<feature type="domain" description="Lipopolysaccharide assembly protein A" evidence="7">
    <location>
        <begin position="26"/>
        <end position="87"/>
    </location>
</feature>
<dbReference type="Proteomes" id="UP000326912">
    <property type="component" value="Unassembled WGS sequence"/>
</dbReference>
<comment type="caution">
    <text evidence="8">The sequence shown here is derived from an EMBL/GenBank/DDBJ whole genome shotgun (WGS) entry which is preliminary data.</text>
</comment>
<feature type="region of interest" description="Disordered" evidence="5">
    <location>
        <begin position="86"/>
        <end position="148"/>
    </location>
</feature>
<keyword evidence="1" id="KW-1003">Cell membrane</keyword>
<dbReference type="AlphaFoldDB" id="A0A5J4KSS6"/>
<dbReference type="InterPro" id="IPR010445">
    <property type="entry name" value="LapA_dom"/>
</dbReference>
<dbReference type="Pfam" id="PF06305">
    <property type="entry name" value="LapA_dom"/>
    <property type="match status" value="1"/>
</dbReference>
<evidence type="ECO:0000256" key="3">
    <source>
        <dbReference type="ARBA" id="ARBA00022989"/>
    </source>
</evidence>
<keyword evidence="4 6" id="KW-0472">Membrane</keyword>
<proteinExistence type="predicted"/>